<gene>
    <name evidence="11" type="ORF">Q619_VDC00540G0032</name>
</gene>
<evidence type="ECO:0000256" key="2">
    <source>
        <dbReference type="ARBA" id="ARBA00006683"/>
    </source>
</evidence>
<comment type="similarity">
    <text evidence="2">Belongs to the CpsC/CapA family.</text>
</comment>
<dbReference type="GO" id="GO:0005886">
    <property type="term" value="C:plasma membrane"/>
    <property type="evidence" value="ECO:0007669"/>
    <property type="project" value="UniProtKB-SubCell"/>
</dbReference>
<evidence type="ECO:0000313" key="11">
    <source>
        <dbReference type="EMBL" id="ETI98637.1"/>
    </source>
</evidence>
<evidence type="ECO:0000256" key="3">
    <source>
        <dbReference type="ARBA" id="ARBA00022475"/>
    </source>
</evidence>
<evidence type="ECO:0000256" key="4">
    <source>
        <dbReference type="ARBA" id="ARBA00022692"/>
    </source>
</evidence>
<dbReference type="AlphaFoldDB" id="W1UY49"/>
<name>W1UY49_9FIRM</name>
<dbReference type="PANTHER" id="PTHR32309">
    <property type="entry name" value="TYROSINE-PROTEIN KINASE"/>
    <property type="match status" value="1"/>
</dbReference>
<dbReference type="InterPro" id="IPR032807">
    <property type="entry name" value="GNVR"/>
</dbReference>
<dbReference type="InterPro" id="IPR050445">
    <property type="entry name" value="Bact_polysacc_biosynth/exp"/>
</dbReference>
<feature type="domain" description="Tyrosine-protein kinase G-rich" evidence="10">
    <location>
        <begin position="365"/>
        <end position="442"/>
    </location>
</feature>
<feature type="coiled-coil region" evidence="7">
    <location>
        <begin position="177"/>
        <end position="211"/>
    </location>
</feature>
<dbReference type="InterPro" id="IPR003856">
    <property type="entry name" value="LPS_length_determ_N"/>
</dbReference>
<evidence type="ECO:0000256" key="5">
    <source>
        <dbReference type="ARBA" id="ARBA00022989"/>
    </source>
</evidence>
<evidence type="ECO:0000256" key="1">
    <source>
        <dbReference type="ARBA" id="ARBA00004651"/>
    </source>
</evidence>
<evidence type="ECO:0000256" key="8">
    <source>
        <dbReference type="SAM" id="Phobius"/>
    </source>
</evidence>
<evidence type="ECO:0000256" key="6">
    <source>
        <dbReference type="ARBA" id="ARBA00023136"/>
    </source>
</evidence>
<dbReference type="Pfam" id="PF02706">
    <property type="entry name" value="Wzz"/>
    <property type="match status" value="1"/>
</dbReference>
<keyword evidence="3" id="KW-1003">Cell membrane</keyword>
<feature type="transmembrane region" description="Helical" evidence="8">
    <location>
        <begin position="421"/>
        <end position="441"/>
    </location>
</feature>
<reference evidence="11 12" key="1">
    <citation type="submission" date="2013-12" db="EMBL/GenBank/DDBJ databases">
        <title>A Varibaculum cambriense genome reconstructed from a premature infant gut community with otherwise low bacterial novelty that shifts toward anaerobic metabolism during the third week of life.</title>
        <authorList>
            <person name="Brown C.T."/>
            <person name="Sharon I."/>
            <person name="Thomas B.C."/>
            <person name="Castelle C.J."/>
            <person name="Morowitz M.J."/>
            <person name="Banfield J.F."/>
        </authorList>
    </citation>
    <scope>NUCLEOTIDE SEQUENCE [LARGE SCALE GENOMIC DNA]</scope>
    <source>
        <strain evidence="12">DORA_11</strain>
    </source>
</reference>
<keyword evidence="4 8" id="KW-0812">Transmembrane</keyword>
<comment type="subcellular location">
    <subcellularLocation>
        <location evidence="1">Cell membrane</location>
        <topology evidence="1">Multi-pass membrane protein</topology>
    </subcellularLocation>
</comment>
<keyword evidence="5 8" id="KW-1133">Transmembrane helix</keyword>
<sequence length="491" mass="54246">MYTFTERGIWVEQIIDLKEVGRVLIKKRRKIINITVACMVLGGAYAFLAPSTYQSTSILRIKQAQGLSNSVLSSANAYSDSMSRQLMNTDAEILKSRNVVDPVITAIEDPEGTGNAPTYEDFVKTRIETKPYKETELLQVSVTGKSPEQAQEANQLLIDTFLKRLAEISHVEQRTTREFLQKRVVTAKSELEQAENKLQQFQVDNKVYSTADQMKGLTDKITLIDREKAQNQLDLETAQAALGSINEQLGSAGKSIADSATVQAYKGQLADLESRKASYIGKYTDEHPAMKEINQQIEEAKSGLNAEINAIASQQAPSSNSAQQGLLADKFKNEAALAVAQGKQSTLAELDKANEEAIKGLPEKERGYIQAKRDVDVAQDIYQMLSTRLEEAKVAEVMVPNEVQIVDAPTLPEKAIAPRKVLILLGAAILGVLFGCLYTLAQFFGNRKVQSVQEINDILGIQNLGVIPNHKEVEYEEPSNRFVALLRKVRG</sequence>
<comment type="caution">
    <text evidence="11">The sequence shown here is derived from an EMBL/GenBank/DDBJ whole genome shotgun (WGS) entry which is preliminary data.</text>
</comment>
<feature type="transmembrane region" description="Helical" evidence="8">
    <location>
        <begin position="31"/>
        <end position="48"/>
    </location>
</feature>
<dbReference type="Proteomes" id="UP000018855">
    <property type="component" value="Unassembled WGS sequence"/>
</dbReference>
<proteinExistence type="inferred from homology"/>
<accession>W1UY49</accession>
<keyword evidence="7" id="KW-0175">Coiled coil</keyword>
<feature type="domain" description="Polysaccharide chain length determinant N-terminal" evidence="9">
    <location>
        <begin position="15"/>
        <end position="105"/>
    </location>
</feature>
<evidence type="ECO:0000313" key="12">
    <source>
        <dbReference type="Proteomes" id="UP000018855"/>
    </source>
</evidence>
<dbReference type="Pfam" id="PF13807">
    <property type="entry name" value="GNVR"/>
    <property type="match status" value="1"/>
</dbReference>
<dbReference type="GO" id="GO:0004713">
    <property type="term" value="F:protein tyrosine kinase activity"/>
    <property type="evidence" value="ECO:0007669"/>
    <property type="project" value="TreeGrafter"/>
</dbReference>
<evidence type="ECO:0000259" key="9">
    <source>
        <dbReference type="Pfam" id="PF02706"/>
    </source>
</evidence>
<dbReference type="EMBL" id="AZMJ01000540">
    <property type="protein sequence ID" value="ETI98637.1"/>
    <property type="molecule type" value="Genomic_DNA"/>
</dbReference>
<evidence type="ECO:0000259" key="10">
    <source>
        <dbReference type="Pfam" id="PF13807"/>
    </source>
</evidence>
<organism evidence="11 12">
    <name type="scientific">Veillonella dispar DORA_11</name>
    <dbReference type="NCBI Taxonomy" id="1403949"/>
    <lineage>
        <taxon>Bacteria</taxon>
        <taxon>Bacillati</taxon>
        <taxon>Bacillota</taxon>
        <taxon>Negativicutes</taxon>
        <taxon>Veillonellales</taxon>
        <taxon>Veillonellaceae</taxon>
        <taxon>Veillonella</taxon>
    </lineage>
</organism>
<dbReference type="PATRIC" id="fig|1403949.3.peg.855"/>
<keyword evidence="6 8" id="KW-0472">Membrane</keyword>
<protein>
    <submittedName>
        <fullName evidence="11">Lipopolysaccharide biosynthesis protein</fullName>
    </submittedName>
</protein>
<dbReference type="PANTHER" id="PTHR32309:SF13">
    <property type="entry name" value="FERRIC ENTEROBACTIN TRANSPORT PROTEIN FEPE"/>
    <property type="match status" value="1"/>
</dbReference>
<evidence type="ECO:0000256" key="7">
    <source>
        <dbReference type="SAM" id="Coils"/>
    </source>
</evidence>